<reference evidence="1 2" key="1">
    <citation type="submission" date="2013-09" db="EMBL/GenBank/DDBJ databases">
        <title>Complete genome sequence of Corynebacterium doosanense CAU 212(T) (=DSM 45436(T)), isolated from activated sludge.</title>
        <authorList>
            <person name="Schaffert L."/>
            <person name="Albersmeier A."/>
            <person name="Kalinowski J."/>
            <person name="Ruckert C."/>
        </authorList>
    </citation>
    <scope>NUCLEOTIDE SEQUENCE [LARGE SCALE GENOMIC DNA]</scope>
    <source>
        <strain evidence="1 2">CAU 212</strain>
    </source>
</reference>
<dbReference type="RefSeq" id="WP_018021629.1">
    <property type="nucleotide sequence ID" value="NZ_AQUX01000003.1"/>
</dbReference>
<evidence type="ECO:0000313" key="2">
    <source>
        <dbReference type="Proteomes" id="UP000029914"/>
    </source>
</evidence>
<dbReference type="OrthoDB" id="9984184at2"/>
<dbReference type="EMBL" id="CP006764">
    <property type="protein sequence ID" value="AIT62280.1"/>
    <property type="molecule type" value="Genomic_DNA"/>
</dbReference>
<proteinExistence type="predicted"/>
<dbReference type="Proteomes" id="UP000029914">
    <property type="component" value="Chromosome"/>
</dbReference>
<dbReference type="KEGG" id="cdo:CDOO_07220"/>
<keyword evidence="2" id="KW-1185">Reference proteome</keyword>
<accession>A0A097IJI9</accession>
<evidence type="ECO:0000313" key="1">
    <source>
        <dbReference type="EMBL" id="AIT62280.1"/>
    </source>
</evidence>
<name>A0A097IJI9_9CORY</name>
<sequence>MISYQDVHRGEVHRGLLEELGWRKPRKDSATFSKGYARFFVEMTVTYASYAHTPGDYTVMPDIKVGNEQLGQWTKQHLGESSRYVVPIWSPNQIWKELLLGLNDGSGTFFPILTSPTHINVAGLTELSSRIDRFAQELDLPEFVDSHLEDYLDMRGGRMLATSMLQFRLYGRHQLARDVADRAVSLNRARGFGEIDEYADRLDEVLSYTDSLFAT</sequence>
<organism evidence="1 2">
    <name type="scientific">Corynebacterium doosanense CAU 212 = DSM 45436</name>
    <dbReference type="NCBI Taxonomy" id="558173"/>
    <lineage>
        <taxon>Bacteria</taxon>
        <taxon>Bacillati</taxon>
        <taxon>Actinomycetota</taxon>
        <taxon>Actinomycetes</taxon>
        <taxon>Mycobacteriales</taxon>
        <taxon>Corynebacteriaceae</taxon>
        <taxon>Corynebacterium</taxon>
    </lineage>
</organism>
<protein>
    <submittedName>
        <fullName evidence="1">Uncharacterized protein</fullName>
    </submittedName>
</protein>
<dbReference type="AlphaFoldDB" id="A0A097IJI9"/>
<dbReference type="HOGENOM" id="CLU_1281397_0_0_11"/>
<gene>
    <name evidence="1" type="ORF">CDOO_07220</name>
</gene>
<dbReference type="STRING" id="558173.CDOO_07220"/>